<reference evidence="2" key="1">
    <citation type="submission" date="2019-08" db="EMBL/GenBank/DDBJ databases">
        <title>Arthrobacter sp. nov., isolated from plateau pika and Tibetan wild ass.</title>
        <authorList>
            <person name="Ge Y."/>
        </authorList>
    </citation>
    <scope>NUCLEOTIDE SEQUENCE [LARGE SCALE GENOMIC DNA]</scope>
    <source>
        <strain evidence="2">HF-1365</strain>
    </source>
</reference>
<comment type="caution">
    <text evidence="1">The sequence shown here is derived from an EMBL/GenBank/DDBJ whole genome shotgun (WGS) entry which is preliminary data.</text>
</comment>
<name>A0A7K0G9T8_9ACTN</name>
<sequence>METKALLKTIADEYAPSLGELDVHVSERSFEKGSYFAKVTVREEDPFKAARDTAIDMGTVLSEDREHGIVVAMLGGGIAGKTPVIFVAVVVESEISFGAYSKEGLIKQRAAKRAVESFIALLNRDA</sequence>
<evidence type="ECO:0000313" key="1">
    <source>
        <dbReference type="EMBL" id="MRX80597.1"/>
    </source>
</evidence>
<proteinExistence type="predicted"/>
<protein>
    <submittedName>
        <fullName evidence="1">Uncharacterized protein</fullName>
    </submittedName>
</protein>
<dbReference type="RefSeq" id="WP_144688753.1">
    <property type="nucleotide sequence ID" value="NZ_VLLQ01000011.1"/>
</dbReference>
<keyword evidence="2" id="KW-1185">Reference proteome</keyword>
<dbReference type="AlphaFoldDB" id="A0A7K0G9T8"/>
<dbReference type="Proteomes" id="UP000470010">
    <property type="component" value="Unassembled WGS sequence"/>
</dbReference>
<dbReference type="EMBL" id="VTFZ01000011">
    <property type="protein sequence ID" value="MRX80597.1"/>
    <property type="molecule type" value="Genomic_DNA"/>
</dbReference>
<evidence type="ECO:0000313" key="2">
    <source>
        <dbReference type="Proteomes" id="UP000470010"/>
    </source>
</evidence>
<accession>A0A7K0G9T8</accession>
<gene>
    <name evidence="1" type="ORF">GJE22_08350</name>
</gene>
<organism evidence="1 2">
    <name type="scientific">Enorma shizhengliae</name>
    <dbReference type="NCBI Taxonomy" id="2606615"/>
    <lineage>
        <taxon>Bacteria</taxon>
        <taxon>Bacillati</taxon>
        <taxon>Actinomycetota</taxon>
        <taxon>Coriobacteriia</taxon>
        <taxon>Coriobacteriales</taxon>
        <taxon>Coriobacteriaceae</taxon>
        <taxon>Enorma</taxon>
    </lineage>
</organism>